<dbReference type="AlphaFoldDB" id="A0AAE0MHF2"/>
<evidence type="ECO:0000313" key="3">
    <source>
        <dbReference type="EMBL" id="KAK3332315.1"/>
    </source>
</evidence>
<dbReference type="PANTHER" id="PTHR42044">
    <property type="entry name" value="DUF676 DOMAIN-CONTAINING PROTEIN-RELATED"/>
    <property type="match status" value="1"/>
</dbReference>
<evidence type="ECO:0000256" key="1">
    <source>
        <dbReference type="SAM" id="MobiDB-lite"/>
    </source>
</evidence>
<evidence type="ECO:0000256" key="2">
    <source>
        <dbReference type="SAM" id="Phobius"/>
    </source>
</evidence>
<name>A0AAE0MHF2_9PEZI</name>
<dbReference type="Proteomes" id="UP001286456">
    <property type="component" value="Unassembled WGS sequence"/>
</dbReference>
<keyword evidence="4" id="KW-1185">Reference proteome</keyword>
<comment type="caution">
    <text evidence="3">The sequence shown here is derived from an EMBL/GenBank/DDBJ whole genome shotgun (WGS) entry which is preliminary data.</text>
</comment>
<sequence length="542" mass="59683">MPSMMKNTTTTSTPPMQSHQLPSSPSMMNGGMAQSAAMTYIPPLCDGACGTTPRAQQQGMWTMLRQDAMEMLRMMPSLCWAMMTQRQHRGSWADMADMMMHMLLTGMEMCMMVACVPLYLMCPGMVFAVWMGCCAAMVMAMCWMLNGKEMMHQCVAGSEPGWMMGQENDDEKWMFMGGMGMSARHCHGTTLPMLSKLFSRPMTCICMPTYGLPFDMCMMMLQRCMPMPSSTRRTLYAQLRTALLDDATSRCVVLSHNHSAILLSQCVAMLCADIPADKLCKLELYTFGSAACEFMMPLGESNMEPEPHHHPEMQTAGAADRKCIHVEHFAMMNDPFARMGVLQGVRSSMESRYCGGVFIMNNDMMMQMMPESMPMPMMQMPMACSGLMMEDYMMAMFPAQMMMVMGSTAPSTASAMPRSVLDTVMHIDRDCAEKREIAAMSSYHSASRMKKGGSANSGSGKRLSWTGLATTAGHKNGISAGMVGLEMARKGCQNCAGHKGREVSWLSRYMGMMMAHGSMGMGIGMDAMKQAAMDGAAMARAP</sequence>
<protein>
    <submittedName>
        <fullName evidence="3">Uncharacterized protein</fullName>
    </submittedName>
</protein>
<feature type="transmembrane region" description="Helical" evidence="2">
    <location>
        <begin position="126"/>
        <end position="145"/>
    </location>
</feature>
<reference evidence="3" key="2">
    <citation type="submission" date="2023-06" db="EMBL/GenBank/DDBJ databases">
        <authorList>
            <consortium name="Lawrence Berkeley National Laboratory"/>
            <person name="Haridas S."/>
            <person name="Hensen N."/>
            <person name="Bonometti L."/>
            <person name="Westerberg I."/>
            <person name="Brannstrom I.O."/>
            <person name="Guillou S."/>
            <person name="Cros-Aarteil S."/>
            <person name="Calhoun S."/>
            <person name="Kuo A."/>
            <person name="Mondo S."/>
            <person name="Pangilinan J."/>
            <person name="Riley R."/>
            <person name="Labutti K."/>
            <person name="Andreopoulos B."/>
            <person name="Lipzen A."/>
            <person name="Chen C."/>
            <person name="Yanf M."/>
            <person name="Daum C."/>
            <person name="Ng V."/>
            <person name="Clum A."/>
            <person name="Steindorff A."/>
            <person name="Ohm R."/>
            <person name="Martin F."/>
            <person name="Silar P."/>
            <person name="Natvig D."/>
            <person name="Lalanne C."/>
            <person name="Gautier V."/>
            <person name="Ament-Velasquez S.L."/>
            <person name="Kruys A."/>
            <person name="Hutchinson M.I."/>
            <person name="Powell A.J."/>
            <person name="Barry K."/>
            <person name="Miller A.N."/>
            <person name="Grigoriev I.V."/>
            <person name="Debuchy R."/>
            <person name="Gladieux P."/>
            <person name="Thoren M.H."/>
            <person name="Johannesson H."/>
        </authorList>
    </citation>
    <scope>NUCLEOTIDE SEQUENCE</scope>
    <source>
        <strain evidence="3">SMH4131-1</strain>
    </source>
</reference>
<reference evidence="3" key="1">
    <citation type="journal article" date="2023" name="Mol. Phylogenet. Evol.">
        <title>Genome-scale phylogeny and comparative genomics of the fungal order Sordariales.</title>
        <authorList>
            <person name="Hensen N."/>
            <person name="Bonometti L."/>
            <person name="Westerberg I."/>
            <person name="Brannstrom I.O."/>
            <person name="Guillou S."/>
            <person name="Cros-Aarteil S."/>
            <person name="Calhoun S."/>
            <person name="Haridas S."/>
            <person name="Kuo A."/>
            <person name="Mondo S."/>
            <person name="Pangilinan J."/>
            <person name="Riley R."/>
            <person name="LaButti K."/>
            <person name="Andreopoulos B."/>
            <person name="Lipzen A."/>
            <person name="Chen C."/>
            <person name="Yan M."/>
            <person name="Daum C."/>
            <person name="Ng V."/>
            <person name="Clum A."/>
            <person name="Steindorff A."/>
            <person name="Ohm R.A."/>
            <person name="Martin F."/>
            <person name="Silar P."/>
            <person name="Natvig D.O."/>
            <person name="Lalanne C."/>
            <person name="Gautier V."/>
            <person name="Ament-Velasquez S.L."/>
            <person name="Kruys A."/>
            <person name="Hutchinson M.I."/>
            <person name="Powell A.J."/>
            <person name="Barry K."/>
            <person name="Miller A.N."/>
            <person name="Grigoriev I.V."/>
            <person name="Debuchy R."/>
            <person name="Gladieux P."/>
            <person name="Hiltunen Thoren M."/>
            <person name="Johannesson H."/>
        </authorList>
    </citation>
    <scope>NUCLEOTIDE SEQUENCE</scope>
    <source>
        <strain evidence="3">SMH4131-1</strain>
    </source>
</reference>
<evidence type="ECO:0000313" key="4">
    <source>
        <dbReference type="Proteomes" id="UP001286456"/>
    </source>
</evidence>
<dbReference type="PANTHER" id="PTHR42044:SF2">
    <property type="entry name" value="DUF676 DOMAIN-CONTAINING PROTEIN"/>
    <property type="match status" value="1"/>
</dbReference>
<organism evidence="3 4">
    <name type="scientific">Cercophora scortea</name>
    <dbReference type="NCBI Taxonomy" id="314031"/>
    <lineage>
        <taxon>Eukaryota</taxon>
        <taxon>Fungi</taxon>
        <taxon>Dikarya</taxon>
        <taxon>Ascomycota</taxon>
        <taxon>Pezizomycotina</taxon>
        <taxon>Sordariomycetes</taxon>
        <taxon>Sordariomycetidae</taxon>
        <taxon>Sordariales</taxon>
        <taxon>Lasiosphaeriaceae</taxon>
        <taxon>Cercophora</taxon>
    </lineage>
</organism>
<keyword evidence="2" id="KW-1133">Transmembrane helix</keyword>
<keyword evidence="2" id="KW-0812">Transmembrane</keyword>
<accession>A0AAE0MHF2</accession>
<dbReference type="EMBL" id="JAUEPO010000002">
    <property type="protein sequence ID" value="KAK3332315.1"/>
    <property type="molecule type" value="Genomic_DNA"/>
</dbReference>
<gene>
    <name evidence="3" type="ORF">B0T19DRAFT_439169</name>
</gene>
<proteinExistence type="predicted"/>
<keyword evidence="2" id="KW-0472">Membrane</keyword>
<feature type="region of interest" description="Disordered" evidence="1">
    <location>
        <begin position="1"/>
        <end position="27"/>
    </location>
</feature>